<protein>
    <submittedName>
        <fullName evidence="3">Carboxymuconolactone decarboxylase</fullName>
    </submittedName>
</protein>
<organism evidence="3 4">
    <name type="scientific">Chryseobacterium panacisoli</name>
    <dbReference type="NCBI Taxonomy" id="1807141"/>
    <lineage>
        <taxon>Bacteria</taxon>
        <taxon>Pseudomonadati</taxon>
        <taxon>Bacteroidota</taxon>
        <taxon>Flavobacteriia</taxon>
        <taxon>Flavobacteriales</taxon>
        <taxon>Weeksellaceae</taxon>
        <taxon>Chryseobacterium group</taxon>
        <taxon>Chryseobacterium</taxon>
    </lineage>
</organism>
<comment type="caution">
    <text evidence="3">The sequence shown here is derived from an EMBL/GenBank/DDBJ whole genome shotgun (WGS) entry which is preliminary data.</text>
</comment>
<sequence length="247" mass="27411">MRQLKYLGFIAVLMCVSLFTNTINAQKMTSSNSQLSEKDKNIIIISSFTAQGKLEELKASLNKGLDAGLTINEIKEILVHTYAYCGFPRSIRGLQTFMEVLDERKAKGINDIVGKEASIVESENNKYERGKEILGQLTTQTKQPDKLSGYSAFAPTIDTFLKEHLFADIFERDLLTYAQRELVTISVISAIGNAEPMLQSHLGISLNVGWSPPQLNEFVTVISSTVSIEKSNAAKMVLNQVLKNKSK</sequence>
<dbReference type="PANTHER" id="PTHR33570">
    <property type="entry name" value="4-CARBOXYMUCONOLACTONE DECARBOXYLASE FAMILY PROTEIN"/>
    <property type="match status" value="1"/>
</dbReference>
<reference evidence="3 4" key="1">
    <citation type="submission" date="2019-08" db="EMBL/GenBank/DDBJ databases">
        <title>Draft genome sequence of Chryseobacterium sp. Gsoil 183.</title>
        <authorList>
            <person name="Im W.-T."/>
        </authorList>
    </citation>
    <scope>NUCLEOTIDE SEQUENCE [LARGE SCALE GENOMIC DNA]</scope>
    <source>
        <strain evidence="3 4">Gsoil 183</strain>
        <plasmid evidence="3">unnamed1</plasmid>
    </source>
</reference>
<dbReference type="InterPro" id="IPR052512">
    <property type="entry name" value="4CMD/NDH-1_regulator"/>
</dbReference>
<dbReference type="InterPro" id="IPR029032">
    <property type="entry name" value="AhpD-like"/>
</dbReference>
<dbReference type="EMBL" id="VTRU01000001">
    <property type="protein sequence ID" value="TZF98678.1"/>
    <property type="molecule type" value="Genomic_DNA"/>
</dbReference>
<dbReference type="RefSeq" id="WP_149385850.1">
    <property type="nucleotide sequence ID" value="NZ_VTRU01000001.1"/>
</dbReference>
<dbReference type="OrthoDB" id="9812754at2"/>
<dbReference type="PANTHER" id="PTHR33570:SF2">
    <property type="entry name" value="CARBOXYMUCONOLACTONE DECARBOXYLASE-LIKE DOMAIN-CONTAINING PROTEIN"/>
    <property type="match status" value="1"/>
</dbReference>
<name>A0A5D8ZUV8_9FLAO</name>
<evidence type="ECO:0000313" key="4">
    <source>
        <dbReference type="Proteomes" id="UP000323884"/>
    </source>
</evidence>
<keyword evidence="3" id="KW-0614">Plasmid</keyword>
<evidence type="ECO:0000259" key="2">
    <source>
        <dbReference type="Pfam" id="PF02627"/>
    </source>
</evidence>
<dbReference type="Pfam" id="PF02627">
    <property type="entry name" value="CMD"/>
    <property type="match status" value="2"/>
</dbReference>
<proteinExistence type="predicted"/>
<evidence type="ECO:0000313" key="3">
    <source>
        <dbReference type="EMBL" id="TZF98678.1"/>
    </source>
</evidence>
<dbReference type="InterPro" id="IPR003779">
    <property type="entry name" value="CMD-like"/>
</dbReference>
<dbReference type="AlphaFoldDB" id="A0A5D8ZUV8"/>
<feature type="domain" description="Carboxymuconolactone decarboxylase-like" evidence="2">
    <location>
        <begin position="158"/>
        <end position="235"/>
    </location>
</feature>
<keyword evidence="1" id="KW-0732">Signal</keyword>
<geneLocation type="plasmid" evidence="3">
    <name>unnamed1</name>
</geneLocation>
<feature type="chain" id="PRO_5022918601" evidence="1">
    <location>
        <begin position="26"/>
        <end position="247"/>
    </location>
</feature>
<gene>
    <name evidence="3" type="ORF">FW781_01760</name>
</gene>
<evidence type="ECO:0000256" key="1">
    <source>
        <dbReference type="SAM" id="SignalP"/>
    </source>
</evidence>
<keyword evidence="4" id="KW-1185">Reference proteome</keyword>
<feature type="signal peptide" evidence="1">
    <location>
        <begin position="1"/>
        <end position="25"/>
    </location>
</feature>
<accession>A0A5D8ZUV8</accession>
<dbReference type="GO" id="GO:0051920">
    <property type="term" value="F:peroxiredoxin activity"/>
    <property type="evidence" value="ECO:0007669"/>
    <property type="project" value="InterPro"/>
</dbReference>
<dbReference type="SUPFAM" id="SSF69118">
    <property type="entry name" value="AhpD-like"/>
    <property type="match status" value="1"/>
</dbReference>
<dbReference type="Gene3D" id="1.20.1290.10">
    <property type="entry name" value="AhpD-like"/>
    <property type="match status" value="1"/>
</dbReference>
<feature type="domain" description="Carboxymuconolactone decarboxylase-like" evidence="2">
    <location>
        <begin position="29"/>
        <end position="93"/>
    </location>
</feature>
<dbReference type="Proteomes" id="UP000323884">
    <property type="component" value="Unassembled WGS sequence"/>
</dbReference>